<gene>
    <name evidence="17" type="ORF">AS026_01205</name>
</gene>
<dbReference type="PROSITE" id="PS50110">
    <property type="entry name" value="RESPONSE_REGULATORY"/>
    <property type="match status" value="2"/>
</dbReference>
<dbReference type="EC" id="2.7.13.3" evidence="3"/>
<dbReference type="InterPro" id="IPR005467">
    <property type="entry name" value="His_kinase_dom"/>
</dbReference>
<dbReference type="SUPFAM" id="SSF55785">
    <property type="entry name" value="PYP-like sensor domain (PAS domain)"/>
    <property type="match status" value="1"/>
</dbReference>
<dbReference type="PANTHER" id="PTHR45339">
    <property type="entry name" value="HYBRID SIGNAL TRANSDUCTION HISTIDINE KINASE J"/>
    <property type="match status" value="1"/>
</dbReference>
<keyword evidence="4" id="KW-1003">Cell membrane</keyword>
<dbReference type="SMART" id="SM00091">
    <property type="entry name" value="PAS"/>
    <property type="match status" value="3"/>
</dbReference>
<evidence type="ECO:0000256" key="14">
    <source>
        <dbReference type="PROSITE-ProRule" id="PRU00169"/>
    </source>
</evidence>
<evidence type="ECO:0000256" key="10">
    <source>
        <dbReference type="ARBA" id="ARBA00022840"/>
    </source>
</evidence>
<dbReference type="GO" id="GO:0005524">
    <property type="term" value="F:ATP binding"/>
    <property type="evidence" value="ECO:0007669"/>
    <property type="project" value="UniProtKB-KW"/>
</dbReference>
<reference evidence="17 18" key="1">
    <citation type="submission" date="2015-11" db="EMBL/GenBank/DDBJ databases">
        <title>Draft Genome Sequence of the Strain BR 10423 (Rhizobium sp.) isolated from nodules of Mimosa pudica.</title>
        <authorList>
            <person name="Barauna A.C."/>
            <person name="Zilli J.E."/>
            <person name="Simoes-Araujo J.L."/>
            <person name="Reis V.M."/>
            <person name="James E.K."/>
            <person name="Reis F.B.Jr."/>
            <person name="Rouws L.F."/>
            <person name="Passos S.R."/>
            <person name="Gois S.R."/>
        </authorList>
    </citation>
    <scope>NUCLEOTIDE SEQUENCE [LARGE SCALE GENOMIC DNA]</scope>
    <source>
        <strain evidence="17 18">BR10423</strain>
    </source>
</reference>
<dbReference type="InterPro" id="IPR003661">
    <property type="entry name" value="HisK_dim/P_dom"/>
</dbReference>
<dbReference type="Gene3D" id="3.30.450.20">
    <property type="entry name" value="PAS domain"/>
    <property type="match status" value="2"/>
</dbReference>
<evidence type="ECO:0000313" key="17">
    <source>
        <dbReference type="EMBL" id="KWV53432.1"/>
    </source>
</evidence>
<dbReference type="Pfam" id="PF02518">
    <property type="entry name" value="HATPase_c"/>
    <property type="match status" value="1"/>
</dbReference>
<dbReference type="OrthoDB" id="9810730at2"/>
<evidence type="ECO:0000256" key="12">
    <source>
        <dbReference type="ARBA" id="ARBA00023012"/>
    </source>
</evidence>
<dbReference type="EMBL" id="LNCD01000065">
    <property type="protein sequence ID" value="KWV53432.1"/>
    <property type="molecule type" value="Genomic_DNA"/>
</dbReference>
<evidence type="ECO:0000256" key="11">
    <source>
        <dbReference type="ARBA" id="ARBA00022989"/>
    </source>
</evidence>
<dbReference type="InterPro" id="IPR000014">
    <property type="entry name" value="PAS"/>
</dbReference>
<organism evidence="17 18">
    <name type="scientific">Rhizobium altiplani</name>
    <dbReference type="NCBI Taxonomy" id="1864509"/>
    <lineage>
        <taxon>Bacteria</taxon>
        <taxon>Pseudomonadati</taxon>
        <taxon>Pseudomonadota</taxon>
        <taxon>Alphaproteobacteria</taxon>
        <taxon>Hyphomicrobiales</taxon>
        <taxon>Rhizobiaceae</taxon>
        <taxon>Rhizobium/Agrobacterium group</taxon>
        <taxon>Rhizobium</taxon>
    </lineage>
</organism>
<evidence type="ECO:0000256" key="4">
    <source>
        <dbReference type="ARBA" id="ARBA00022475"/>
    </source>
</evidence>
<dbReference type="InterPro" id="IPR036097">
    <property type="entry name" value="HisK_dim/P_sf"/>
</dbReference>
<dbReference type="CDD" id="cd16922">
    <property type="entry name" value="HATPase_EvgS-ArcB-TorS-like"/>
    <property type="match status" value="1"/>
</dbReference>
<evidence type="ECO:0000256" key="6">
    <source>
        <dbReference type="ARBA" id="ARBA00022679"/>
    </source>
</evidence>
<dbReference type="PRINTS" id="PR00344">
    <property type="entry name" value="BCTRLSENSOR"/>
</dbReference>
<comment type="catalytic activity">
    <reaction evidence="1">
        <text>ATP + protein L-histidine = ADP + protein N-phospho-L-histidine.</text>
        <dbReference type="EC" id="2.7.13.3"/>
    </reaction>
</comment>
<keyword evidence="13" id="KW-0472">Membrane</keyword>
<keyword evidence="6" id="KW-0808">Transferase</keyword>
<dbReference type="GO" id="GO:0000155">
    <property type="term" value="F:phosphorelay sensor kinase activity"/>
    <property type="evidence" value="ECO:0007669"/>
    <property type="project" value="InterPro"/>
</dbReference>
<evidence type="ECO:0000256" key="9">
    <source>
        <dbReference type="ARBA" id="ARBA00022777"/>
    </source>
</evidence>
<name>A0A125Q886_9HYPH</name>
<dbReference type="PROSITE" id="PS50109">
    <property type="entry name" value="HIS_KIN"/>
    <property type="match status" value="1"/>
</dbReference>
<evidence type="ECO:0000313" key="18">
    <source>
        <dbReference type="Proteomes" id="UP000068164"/>
    </source>
</evidence>
<feature type="domain" description="Response regulatory" evidence="16">
    <location>
        <begin position="819"/>
        <end position="937"/>
    </location>
</feature>
<dbReference type="InterPro" id="IPR035965">
    <property type="entry name" value="PAS-like_dom_sf"/>
</dbReference>
<dbReference type="Pfam" id="PF12860">
    <property type="entry name" value="PAS_7"/>
    <property type="match status" value="2"/>
</dbReference>
<dbReference type="GO" id="GO:0005886">
    <property type="term" value="C:plasma membrane"/>
    <property type="evidence" value="ECO:0007669"/>
    <property type="project" value="UniProtKB-SubCell"/>
</dbReference>
<feature type="domain" description="Response regulatory" evidence="16">
    <location>
        <begin position="660"/>
        <end position="781"/>
    </location>
</feature>
<dbReference type="SMART" id="SM00388">
    <property type="entry name" value="HisKA"/>
    <property type="match status" value="1"/>
</dbReference>
<keyword evidence="12" id="KW-0902">Two-component regulatory system</keyword>
<evidence type="ECO:0000256" key="7">
    <source>
        <dbReference type="ARBA" id="ARBA00022692"/>
    </source>
</evidence>
<evidence type="ECO:0000259" key="16">
    <source>
        <dbReference type="PROSITE" id="PS50110"/>
    </source>
</evidence>
<keyword evidence="5 14" id="KW-0597">Phosphoprotein</keyword>
<keyword evidence="10" id="KW-0067">ATP-binding</keyword>
<dbReference type="SUPFAM" id="SSF52172">
    <property type="entry name" value="CheY-like"/>
    <property type="match status" value="2"/>
</dbReference>
<dbReference type="Gene3D" id="3.40.50.2300">
    <property type="match status" value="2"/>
</dbReference>
<evidence type="ECO:0000256" key="1">
    <source>
        <dbReference type="ARBA" id="ARBA00000085"/>
    </source>
</evidence>
<dbReference type="InterPro" id="IPR036890">
    <property type="entry name" value="HATPase_C_sf"/>
</dbReference>
<dbReference type="RefSeq" id="WP_062370383.1">
    <property type="nucleotide sequence ID" value="NZ_LNCD01000065.1"/>
</dbReference>
<dbReference type="CDD" id="cd00156">
    <property type="entry name" value="REC"/>
    <property type="match status" value="1"/>
</dbReference>
<dbReference type="Pfam" id="PF00072">
    <property type="entry name" value="Response_reg"/>
    <property type="match status" value="2"/>
</dbReference>
<proteinExistence type="predicted"/>
<dbReference type="CDD" id="cd17546">
    <property type="entry name" value="REC_hyHK_CKI1_RcsC-like"/>
    <property type="match status" value="1"/>
</dbReference>
<dbReference type="Proteomes" id="UP000068164">
    <property type="component" value="Unassembled WGS sequence"/>
</dbReference>
<evidence type="ECO:0000256" key="2">
    <source>
        <dbReference type="ARBA" id="ARBA00004651"/>
    </source>
</evidence>
<evidence type="ECO:0000259" key="15">
    <source>
        <dbReference type="PROSITE" id="PS50109"/>
    </source>
</evidence>
<dbReference type="FunFam" id="3.30.565.10:FF:000078">
    <property type="entry name" value="Two-component sensor histidine kinase"/>
    <property type="match status" value="1"/>
</dbReference>
<dbReference type="PANTHER" id="PTHR45339:SF1">
    <property type="entry name" value="HYBRID SIGNAL TRANSDUCTION HISTIDINE KINASE J"/>
    <property type="match status" value="1"/>
</dbReference>
<evidence type="ECO:0000256" key="8">
    <source>
        <dbReference type="ARBA" id="ARBA00022741"/>
    </source>
</evidence>
<dbReference type="InterPro" id="IPR001789">
    <property type="entry name" value="Sig_transdc_resp-reg_receiver"/>
</dbReference>
<evidence type="ECO:0000256" key="3">
    <source>
        <dbReference type="ARBA" id="ARBA00012438"/>
    </source>
</evidence>
<dbReference type="Pfam" id="PF00512">
    <property type="entry name" value="HisKA"/>
    <property type="match status" value="1"/>
</dbReference>
<feature type="modified residue" description="4-aspartylphosphate" evidence="14">
    <location>
        <position position="714"/>
    </location>
</feature>
<dbReference type="SUPFAM" id="SSF55874">
    <property type="entry name" value="ATPase domain of HSP90 chaperone/DNA topoisomerase II/histidine kinase"/>
    <property type="match status" value="1"/>
</dbReference>
<dbReference type="SUPFAM" id="SSF47384">
    <property type="entry name" value="Homodimeric domain of signal transducing histidine kinase"/>
    <property type="match status" value="1"/>
</dbReference>
<comment type="subcellular location">
    <subcellularLocation>
        <location evidence="2">Cell membrane</location>
        <topology evidence="2">Multi-pass membrane protein</topology>
    </subcellularLocation>
</comment>
<sequence>MTSSGDLLELACRRIADLERPAYVKNSELRYVAVNEAYASFFGREIPDFIGCRSRELIDTPEEEAREDKERRALVFASEESAVCFDSRGFGRERVRIESFSPSEDCVYVLGIFERTAPHQDGGDQLTGAKPTLSASDLARSRALTDDLEGILRALPVGVMILDEERNVLYANDEFYDVWDLPRDDRFDGLAFIDVIRRNHQLGRYGDRLTPEQILARREKHFAAEQQPPIELGWVNGKRVLFEGGRLSNGRVLLSYTDVTAVRQREKEIHETRAALAHLGDLMEDATRAMSQGLLIVQDGNILLASEPLSEILAIPPEYLAVGRGWIDLFRFCAERGDFHGQEDEILQSWRDNIAAKKPISTPFHVAGERWVNLDATISERQHWVALFTDVTEAKQREAELERLLSRAEAADRVKSEFLANMSHEIRTPMNGVLGMAELLAKTNLDTRQKTFIDIIAKSGNALVTIINDILDFSKIDAGQMTLRRTTFDLVEAIEDVTTLLSSPAAEKNIELLVRAAPDLPSAVIGDAGRFRQIIANLVGNAIKFTERGHVLVDVGFTPGAEDEIMARIRVEDTGIGIPGDKLDSIFDKFSQIDSSSTRRHEGTGLGLAITAGLVDLFGGYLEVDSEPGEGSVFTVNLPLTVAAARLAPKPLPVNVTGARVLIVDDNAVNRQILAEQLDLWGFDGAAAEDGPAAMAIIAAANELGIEIDAVVLDYQMPGMNGADIARKLRADSRFERLPIIFLTSMDISGTEKEFAALNGQAYLMKPARANVLRNTIVDVVRASRTTQIAAAGKTVPEAAPPPLAKAEPSEWPPAEFIDVLVAEDNEVNQIVFTQILQETGLSFLVVGNGEEAVEAWDRCAPRIIMMDVSMPVMNGHDATRAIRDRERVQGHRVPIIGVTAHTLEVDRDLCLDAGMDDYMSKPISPELLEEKLAQWLRASEQHAGSRI</sequence>
<protein>
    <recommendedName>
        <fullName evidence="3">histidine kinase</fullName>
        <ecNumber evidence="3">2.7.13.3</ecNumber>
    </recommendedName>
</protein>
<keyword evidence="8" id="KW-0547">Nucleotide-binding</keyword>
<feature type="modified residue" description="4-aspartylphosphate" evidence="14">
    <location>
        <position position="868"/>
    </location>
</feature>
<comment type="caution">
    <text evidence="17">The sequence shown here is derived from an EMBL/GenBank/DDBJ whole genome shotgun (WGS) entry which is preliminary data.</text>
</comment>
<keyword evidence="11" id="KW-1133">Transmembrane helix</keyword>
<dbReference type="CDD" id="cd00082">
    <property type="entry name" value="HisKA"/>
    <property type="match status" value="1"/>
</dbReference>
<dbReference type="Gene3D" id="1.10.287.130">
    <property type="match status" value="1"/>
</dbReference>
<dbReference type="FunFam" id="1.10.287.130:FF:000003">
    <property type="entry name" value="Histidine kinase"/>
    <property type="match status" value="1"/>
</dbReference>
<accession>A0A125Q886</accession>
<dbReference type="InterPro" id="IPR011006">
    <property type="entry name" value="CheY-like_superfamily"/>
</dbReference>
<dbReference type="InterPro" id="IPR004358">
    <property type="entry name" value="Sig_transdc_His_kin-like_C"/>
</dbReference>
<evidence type="ECO:0000256" key="5">
    <source>
        <dbReference type="ARBA" id="ARBA00022553"/>
    </source>
</evidence>
<keyword evidence="7" id="KW-0812">Transmembrane</keyword>
<keyword evidence="18" id="KW-1185">Reference proteome</keyword>
<dbReference type="SMART" id="SM00387">
    <property type="entry name" value="HATPase_c"/>
    <property type="match status" value="1"/>
</dbReference>
<evidence type="ECO:0000256" key="13">
    <source>
        <dbReference type="ARBA" id="ARBA00023136"/>
    </source>
</evidence>
<dbReference type="AlphaFoldDB" id="A0A125Q886"/>
<feature type="domain" description="Histidine kinase" evidence="15">
    <location>
        <begin position="421"/>
        <end position="642"/>
    </location>
</feature>
<keyword evidence="9 17" id="KW-0418">Kinase</keyword>
<dbReference type="Gene3D" id="3.30.565.10">
    <property type="entry name" value="Histidine kinase-like ATPase, C-terminal domain"/>
    <property type="match status" value="1"/>
</dbReference>
<dbReference type="InterPro" id="IPR003594">
    <property type="entry name" value="HATPase_dom"/>
</dbReference>
<dbReference type="SMART" id="SM00448">
    <property type="entry name" value="REC"/>
    <property type="match status" value="2"/>
</dbReference>